<evidence type="ECO:0000313" key="5">
    <source>
        <dbReference type="Proteomes" id="UP000245370"/>
    </source>
</evidence>
<comment type="caution">
    <text evidence="4">The sequence shown here is derived from an EMBL/GenBank/DDBJ whole genome shotgun (WGS) entry which is preliminary data.</text>
</comment>
<dbReference type="SUPFAM" id="SSF51126">
    <property type="entry name" value="Pectin lyase-like"/>
    <property type="match status" value="1"/>
</dbReference>
<dbReference type="AlphaFoldDB" id="A0A2U2X0C7"/>
<reference evidence="4 5" key="1">
    <citation type="submission" date="2018-05" db="EMBL/GenBank/DDBJ databases">
        <title>Brumimicrobium oceani sp. nov., isolated from coastal sediment.</title>
        <authorList>
            <person name="Kou Y."/>
        </authorList>
    </citation>
    <scope>NUCLEOTIDE SEQUENCE [LARGE SCALE GENOMIC DNA]</scope>
    <source>
        <strain evidence="4 5">C305</strain>
    </source>
</reference>
<evidence type="ECO:0000256" key="2">
    <source>
        <dbReference type="SAM" id="SignalP"/>
    </source>
</evidence>
<dbReference type="InterPro" id="IPR026444">
    <property type="entry name" value="Secre_tail"/>
</dbReference>
<dbReference type="EMBL" id="QFRJ01000021">
    <property type="protein sequence ID" value="PWH81245.1"/>
    <property type="molecule type" value="Genomic_DNA"/>
</dbReference>
<sequence>MKKLYTTFLAIAISLSASALNRLYVDDDATGSNDGSSWADAFTDLNDALLHVASSSNYNGSEIWIAEGFYTRLSNTQSFIVDNNALLYGGFAGNETDLNQRDIKNHPTIISGDVGWNDIGAPSSSNPYMMHDNAAHVFKVQSTNRALFDGLIIEGAYSTTESGGGINVISSSLENLQISNCIIRENVANSRAGVLYYTDFNTSGFYMFNNRIEDNVNTDASTSSTIEFRITSSNSIYADVHFINNLFKNNTSESSFHMGTCAKFTAYGGSDIDLFLTNNTFVNNPQNGNNANNVSSLIVYQHGGGGSSLHAFVNNNIFYNNPGVTDIFGESIHGSSVTGTLNTSNTSSNQNVQDFADNLNLSNTQVINSSPFTDYASEDYTPIMPYQTTGDLNYYDSQYLNNSFYGQEYPTIDLAGNPRFDGQGNLSIGAYQYDETANIERVADVNFNVFPNPFTEEVHIKSNARIESVVISNAMGQVVYESHEVNSKSYTTDLSALDAGVYFVNVEYVDHKGQSSKIVK</sequence>
<evidence type="ECO:0000313" key="4">
    <source>
        <dbReference type="EMBL" id="PWH81245.1"/>
    </source>
</evidence>
<organism evidence="4 5">
    <name type="scientific">Brumimicrobium oceani</name>
    <dbReference type="NCBI Taxonomy" id="2100725"/>
    <lineage>
        <taxon>Bacteria</taxon>
        <taxon>Pseudomonadati</taxon>
        <taxon>Bacteroidota</taxon>
        <taxon>Flavobacteriia</taxon>
        <taxon>Flavobacteriales</taxon>
        <taxon>Crocinitomicaceae</taxon>
        <taxon>Brumimicrobium</taxon>
    </lineage>
</organism>
<proteinExistence type="predicted"/>
<dbReference type="NCBIfam" id="TIGR04183">
    <property type="entry name" value="Por_Secre_tail"/>
    <property type="match status" value="1"/>
</dbReference>
<dbReference type="OrthoDB" id="8901262at2"/>
<gene>
    <name evidence="4" type="ORF">DIT68_15735</name>
</gene>
<dbReference type="Pfam" id="PF18962">
    <property type="entry name" value="Por_Secre_tail"/>
    <property type="match status" value="1"/>
</dbReference>
<evidence type="ECO:0000256" key="1">
    <source>
        <dbReference type="ARBA" id="ARBA00022729"/>
    </source>
</evidence>
<accession>A0A2U2X0C7</accession>
<evidence type="ECO:0000259" key="3">
    <source>
        <dbReference type="Pfam" id="PF18962"/>
    </source>
</evidence>
<keyword evidence="1 2" id="KW-0732">Signal</keyword>
<dbReference type="RefSeq" id="WP_109360786.1">
    <property type="nucleotide sequence ID" value="NZ_QFRJ01000021.1"/>
</dbReference>
<keyword evidence="5" id="KW-1185">Reference proteome</keyword>
<dbReference type="InterPro" id="IPR011050">
    <property type="entry name" value="Pectin_lyase_fold/virulence"/>
</dbReference>
<feature type="domain" description="Secretion system C-terminal sorting" evidence="3">
    <location>
        <begin position="449"/>
        <end position="518"/>
    </location>
</feature>
<name>A0A2U2X0C7_9FLAO</name>
<dbReference type="Proteomes" id="UP000245370">
    <property type="component" value="Unassembled WGS sequence"/>
</dbReference>
<feature type="chain" id="PRO_5015688760" description="Secretion system C-terminal sorting domain-containing protein" evidence="2">
    <location>
        <begin position="20"/>
        <end position="520"/>
    </location>
</feature>
<protein>
    <recommendedName>
        <fullName evidence="3">Secretion system C-terminal sorting domain-containing protein</fullName>
    </recommendedName>
</protein>
<feature type="signal peptide" evidence="2">
    <location>
        <begin position="1"/>
        <end position="19"/>
    </location>
</feature>
<reference evidence="4 5" key="2">
    <citation type="submission" date="2018-05" db="EMBL/GenBank/DDBJ databases">
        <authorList>
            <person name="Lanie J.A."/>
            <person name="Ng W.-L."/>
            <person name="Kazmierczak K.M."/>
            <person name="Andrzejewski T.M."/>
            <person name="Davidsen T.M."/>
            <person name="Wayne K.J."/>
            <person name="Tettelin H."/>
            <person name="Glass J.I."/>
            <person name="Rusch D."/>
            <person name="Podicherti R."/>
            <person name="Tsui H.-C.T."/>
            <person name="Winkler M.E."/>
        </authorList>
    </citation>
    <scope>NUCLEOTIDE SEQUENCE [LARGE SCALE GENOMIC DNA]</scope>
    <source>
        <strain evidence="4 5">C305</strain>
    </source>
</reference>